<gene>
    <name evidence="2" type="ORF">Cflav_PD5802</name>
</gene>
<reference evidence="2 3" key="1">
    <citation type="journal article" date="2011" name="J. Bacteriol.">
        <title>Genome sequence of 'Pedosphaera parvula' Ellin514, an aerobic Verrucomicrobial isolate from pasture soil.</title>
        <authorList>
            <person name="Kant R."/>
            <person name="van Passel M.W."/>
            <person name="Sangwan P."/>
            <person name="Palva A."/>
            <person name="Lucas S."/>
            <person name="Copeland A."/>
            <person name="Lapidus A."/>
            <person name="Glavina Del Rio T."/>
            <person name="Dalin E."/>
            <person name="Tice H."/>
            <person name="Bruce D."/>
            <person name="Goodwin L."/>
            <person name="Pitluck S."/>
            <person name="Chertkov O."/>
            <person name="Larimer F.W."/>
            <person name="Land M.L."/>
            <person name="Hauser L."/>
            <person name="Brettin T.S."/>
            <person name="Detter J.C."/>
            <person name="Han S."/>
            <person name="de Vos W.M."/>
            <person name="Janssen P.H."/>
            <person name="Smidt H."/>
        </authorList>
    </citation>
    <scope>NUCLEOTIDE SEQUENCE [LARGE SCALE GENOMIC DNA]</scope>
    <source>
        <strain evidence="2 3">Ellin514</strain>
    </source>
</reference>
<dbReference type="EMBL" id="ABOX02000002">
    <property type="protein sequence ID" value="EEF63167.1"/>
    <property type="molecule type" value="Genomic_DNA"/>
</dbReference>
<dbReference type="Proteomes" id="UP000003688">
    <property type="component" value="Unassembled WGS sequence"/>
</dbReference>
<evidence type="ECO:0000313" key="2">
    <source>
        <dbReference type="EMBL" id="EEF63167.1"/>
    </source>
</evidence>
<keyword evidence="3" id="KW-1185">Reference proteome</keyword>
<protein>
    <submittedName>
        <fullName evidence="2">Glycosyl transferase group 1</fullName>
    </submittedName>
</protein>
<evidence type="ECO:0000259" key="1">
    <source>
        <dbReference type="Pfam" id="PF13439"/>
    </source>
</evidence>
<organism evidence="2 3">
    <name type="scientific">Pedosphaera parvula (strain Ellin514)</name>
    <dbReference type="NCBI Taxonomy" id="320771"/>
    <lineage>
        <taxon>Bacteria</taxon>
        <taxon>Pseudomonadati</taxon>
        <taxon>Verrucomicrobiota</taxon>
        <taxon>Pedosphaerae</taxon>
        <taxon>Pedosphaerales</taxon>
        <taxon>Pedosphaeraceae</taxon>
        <taxon>Pedosphaera</taxon>
    </lineage>
</organism>
<dbReference type="Pfam" id="PF13439">
    <property type="entry name" value="Glyco_transf_4"/>
    <property type="match status" value="1"/>
</dbReference>
<feature type="domain" description="Glycosyltransferase subfamily 4-like N-terminal" evidence="1">
    <location>
        <begin position="15"/>
        <end position="167"/>
    </location>
</feature>
<dbReference type="Pfam" id="PF13692">
    <property type="entry name" value="Glyco_trans_1_4"/>
    <property type="match status" value="1"/>
</dbReference>
<dbReference type="AlphaFoldDB" id="B9XAY2"/>
<dbReference type="PANTHER" id="PTHR12526">
    <property type="entry name" value="GLYCOSYLTRANSFERASE"/>
    <property type="match status" value="1"/>
</dbReference>
<dbReference type="SUPFAM" id="SSF53756">
    <property type="entry name" value="UDP-Glycosyltransferase/glycogen phosphorylase"/>
    <property type="match status" value="1"/>
</dbReference>
<proteinExistence type="predicted"/>
<comment type="caution">
    <text evidence="2">The sequence shown here is derived from an EMBL/GenBank/DDBJ whole genome shotgun (WGS) entry which is preliminary data.</text>
</comment>
<name>B9XAY2_PEDPL</name>
<dbReference type="GO" id="GO:0016757">
    <property type="term" value="F:glycosyltransferase activity"/>
    <property type="evidence" value="ECO:0007669"/>
    <property type="project" value="UniProtKB-ARBA"/>
</dbReference>
<accession>B9XAY2</accession>
<dbReference type="STRING" id="320771.Cflav_PD5802"/>
<dbReference type="Gene3D" id="3.40.50.2000">
    <property type="entry name" value="Glycogen Phosphorylase B"/>
    <property type="match status" value="2"/>
</dbReference>
<dbReference type="CDD" id="cd03811">
    <property type="entry name" value="GT4_GT28_WabH-like"/>
    <property type="match status" value="1"/>
</dbReference>
<evidence type="ECO:0000313" key="3">
    <source>
        <dbReference type="Proteomes" id="UP000003688"/>
    </source>
</evidence>
<sequence length="370" mass="41259">MKLVGVMQVTDSLAPGGLERVAVNLANSLPRERYHSHLCCTREGGPLASLVNSDVHRLDLQRRGRLDLRAIRRLAEYIQEHKIKILHAHGTSLFTAVLVSLLKPYPAVVWHDHFGRYATETRPVWLYRLATRRVAGVITVSQPLAQWSRERLRVETDRVWRVPNFVSEPRAIGKHPELPGNFGLRIVCVANLRPEKDHPTLLEAMRWVVKEMPETHLLLLGRSGDKIYSAQVHKIIAESGLAANVTWLGSRADVHEILRNCEVGVLSSLSEGAPLALIEYGFAGLAVVATRVGQCAEILDEGRCGLLVPPSAPELLGKAILTLIKSCVKRAALGNQFKQHVLENYSEGRIIKQLDQIYETVLNGRGQERI</sequence>
<dbReference type="InterPro" id="IPR028098">
    <property type="entry name" value="Glyco_trans_4-like_N"/>
</dbReference>
<keyword evidence="2" id="KW-0808">Transferase</keyword>